<dbReference type="EMBL" id="CP062803">
    <property type="protein sequence ID" value="QOT76583.1"/>
    <property type="molecule type" value="Genomic_DNA"/>
</dbReference>
<proteinExistence type="predicted"/>
<evidence type="ECO:0000313" key="2">
    <source>
        <dbReference type="Proteomes" id="UP000397656"/>
    </source>
</evidence>
<reference evidence="1 2" key="1">
    <citation type="submission" date="2020-10" db="EMBL/GenBank/DDBJ databases">
        <title>Complete genome sequence of Cupriavidus basilensis CCUG 49340T.</title>
        <authorList>
            <person name="Salva-Serra F."/>
            <person name="Donoso R.A."/>
            <person name="Cho K.H."/>
            <person name="Yoo J.A."/>
            <person name="Lee K."/>
            <person name="Yoon S.-H."/>
            <person name="Perez-Pantoja D."/>
            <person name="Moore E.R.B."/>
        </authorList>
    </citation>
    <scope>NUCLEOTIDE SEQUENCE [LARGE SCALE GENOMIC DNA]</scope>
    <source>
        <strain evidence="2">CCUG 49340</strain>
    </source>
</reference>
<accession>A0A643FXB0</accession>
<name>A0A643FXB0_9BURK</name>
<dbReference type="GeneID" id="98399305"/>
<evidence type="ECO:0000313" key="1">
    <source>
        <dbReference type="EMBL" id="QOT76583.1"/>
    </source>
</evidence>
<dbReference type="AlphaFoldDB" id="A0A643FXB0"/>
<dbReference type="RefSeq" id="WP_150985372.1">
    <property type="nucleotide sequence ID" value="NZ_CP062803.1"/>
</dbReference>
<sequence>MNAFIWAGLAIVIAAVVATVVSRRRAGQSADTPVPVAQRASLVTMSGEATSPAPAQVQEEEDTVAILLGPSAAEPVVSISEFPGKLPKGSRPIAAEGTTLSQLGPVLQAVPSLLTSREVARGGYMKVIIDGPLVKAADGEGYRAFTMGAKGIKQQARLLDPSRLSKMVNAAAILNIASLVVAQKHLADITKKLDDIKQGVDRIEAFLRDERKSSILGALDYLRQVAQALFQGELSPAVRQKLEDYEGQLLATERHLKSELTRETQGIEAIKDPDTFRTNGFVTKIREHQALLDGLHEQWLLCVRARVAGWQLLSAFPGEPHMKQARLDSLEDSVESLVRVGGLLDEAKRLMEAKIETVQSRLERESTLTEKRTNLRKWVQNELVAVAAAVRAQSQGLAAGEAMLLEQQKPTVLAVKLDAGRIVEAHHVPA</sequence>
<dbReference type="Proteomes" id="UP000397656">
    <property type="component" value="Chromosome 1"/>
</dbReference>
<organism evidence="1 2">
    <name type="scientific">Cupriavidus basilensis</name>
    <dbReference type="NCBI Taxonomy" id="68895"/>
    <lineage>
        <taxon>Bacteria</taxon>
        <taxon>Pseudomonadati</taxon>
        <taxon>Pseudomonadota</taxon>
        <taxon>Betaproteobacteria</taxon>
        <taxon>Burkholderiales</taxon>
        <taxon>Burkholderiaceae</taxon>
        <taxon>Cupriavidus</taxon>
    </lineage>
</organism>
<gene>
    <name evidence="1" type="ORF">F7R26_000245</name>
</gene>
<protein>
    <submittedName>
        <fullName evidence="1">Uncharacterized protein</fullName>
    </submittedName>
</protein>